<dbReference type="GO" id="GO:0003676">
    <property type="term" value="F:nucleic acid binding"/>
    <property type="evidence" value="ECO:0007669"/>
    <property type="project" value="InterPro"/>
</dbReference>
<dbReference type="AlphaFoldDB" id="A0A2Z6N8G3"/>
<gene>
    <name evidence="3" type="ORF">TSUD_277750</name>
</gene>
<feature type="domain" description="Reverse transcriptase zinc-binding" evidence="2">
    <location>
        <begin position="196"/>
        <end position="261"/>
    </location>
</feature>
<dbReference type="PANTHER" id="PTHR33116">
    <property type="entry name" value="REVERSE TRANSCRIPTASE ZINC-BINDING DOMAIN-CONTAINING PROTEIN-RELATED-RELATED"/>
    <property type="match status" value="1"/>
</dbReference>
<keyword evidence="4" id="KW-1185">Reference proteome</keyword>
<dbReference type="Pfam" id="PF13966">
    <property type="entry name" value="zf-RVT"/>
    <property type="match status" value="1"/>
</dbReference>
<protein>
    <recommendedName>
        <fullName evidence="5">RNase H type-1 domain-containing protein</fullName>
    </recommendedName>
</protein>
<dbReference type="OrthoDB" id="1000146at2759"/>
<dbReference type="GO" id="GO:0004523">
    <property type="term" value="F:RNA-DNA hybrid ribonuclease activity"/>
    <property type="evidence" value="ECO:0007669"/>
    <property type="project" value="InterPro"/>
</dbReference>
<dbReference type="PANTHER" id="PTHR33116:SF86">
    <property type="entry name" value="REVERSE TRANSCRIPTASE DOMAIN-CONTAINING PROTEIN"/>
    <property type="match status" value="1"/>
</dbReference>
<dbReference type="Gene3D" id="3.30.420.10">
    <property type="entry name" value="Ribonuclease H-like superfamily/Ribonuclease H"/>
    <property type="match status" value="1"/>
</dbReference>
<evidence type="ECO:0000313" key="4">
    <source>
        <dbReference type="Proteomes" id="UP000242715"/>
    </source>
</evidence>
<dbReference type="InterPro" id="IPR002156">
    <property type="entry name" value="RNaseH_domain"/>
</dbReference>
<dbReference type="EMBL" id="DF973486">
    <property type="protein sequence ID" value="GAU32195.1"/>
    <property type="molecule type" value="Genomic_DNA"/>
</dbReference>
<dbReference type="Pfam" id="PF13456">
    <property type="entry name" value="RVT_3"/>
    <property type="match status" value="1"/>
</dbReference>
<evidence type="ECO:0000259" key="1">
    <source>
        <dbReference type="Pfam" id="PF13456"/>
    </source>
</evidence>
<dbReference type="InterPro" id="IPR036397">
    <property type="entry name" value="RNaseH_sf"/>
</dbReference>
<proteinExistence type="predicted"/>
<name>A0A2Z6N8G3_TRISU</name>
<dbReference type="InterPro" id="IPR026960">
    <property type="entry name" value="RVT-Znf"/>
</dbReference>
<sequence length="374" mass="43072">MLYARLPKTLCDEMEKIQRSFLWGYTDQGRKPHLINWEVCCLPKKNGGLGIRRPHQMNEAFIMKMLWNLITNPQDLWCRVLYSKYCRNKDLRLSINSQPYDSPLWKALTDIWDKFQQNMVWQLGDGNTINFWLDKWMTNGTSLINSSSQTIIDTTLSVLDILNLVGDWNHSYVSENLTTSMTNQILAIPPPNELDVGEWQAIWAWRGPHRIQTFMWMVVHERILTNYRRSKWGIGISPLCNKCGAADETVIHVLRDCISATQNDRLGLAGCGGLLRNSDGNWLKGYSRKLGNCDALHAEMWGMYLGLDLARREGIMHLHVESDSKVLIDMVTKKINFKGNMPTLFIESPPGELQRILFDDISGTCMPRNVRLPL</sequence>
<evidence type="ECO:0000313" key="3">
    <source>
        <dbReference type="EMBL" id="GAU32195.1"/>
    </source>
</evidence>
<dbReference type="SUPFAM" id="SSF53098">
    <property type="entry name" value="Ribonuclease H-like"/>
    <property type="match status" value="1"/>
</dbReference>
<dbReference type="InterPro" id="IPR044730">
    <property type="entry name" value="RNase_H-like_dom_plant"/>
</dbReference>
<evidence type="ECO:0008006" key="5">
    <source>
        <dbReference type="Google" id="ProtNLM"/>
    </source>
</evidence>
<evidence type="ECO:0000259" key="2">
    <source>
        <dbReference type="Pfam" id="PF13966"/>
    </source>
</evidence>
<dbReference type="Proteomes" id="UP000242715">
    <property type="component" value="Unassembled WGS sequence"/>
</dbReference>
<feature type="domain" description="RNase H type-1" evidence="1">
    <location>
        <begin position="263"/>
        <end position="335"/>
    </location>
</feature>
<organism evidence="3 4">
    <name type="scientific">Trifolium subterraneum</name>
    <name type="common">Subterranean clover</name>
    <dbReference type="NCBI Taxonomy" id="3900"/>
    <lineage>
        <taxon>Eukaryota</taxon>
        <taxon>Viridiplantae</taxon>
        <taxon>Streptophyta</taxon>
        <taxon>Embryophyta</taxon>
        <taxon>Tracheophyta</taxon>
        <taxon>Spermatophyta</taxon>
        <taxon>Magnoliopsida</taxon>
        <taxon>eudicotyledons</taxon>
        <taxon>Gunneridae</taxon>
        <taxon>Pentapetalae</taxon>
        <taxon>rosids</taxon>
        <taxon>fabids</taxon>
        <taxon>Fabales</taxon>
        <taxon>Fabaceae</taxon>
        <taxon>Papilionoideae</taxon>
        <taxon>50 kb inversion clade</taxon>
        <taxon>NPAAA clade</taxon>
        <taxon>Hologalegina</taxon>
        <taxon>IRL clade</taxon>
        <taxon>Trifolieae</taxon>
        <taxon>Trifolium</taxon>
    </lineage>
</organism>
<dbReference type="InterPro" id="IPR012337">
    <property type="entry name" value="RNaseH-like_sf"/>
</dbReference>
<accession>A0A2Z6N8G3</accession>
<reference evidence="4" key="1">
    <citation type="journal article" date="2017" name="Front. Plant Sci.">
        <title>Climate Clever Clovers: New Paradigm to Reduce the Environmental Footprint of Ruminants by Breeding Low Methanogenic Forages Utilizing Haplotype Variation.</title>
        <authorList>
            <person name="Kaur P."/>
            <person name="Appels R."/>
            <person name="Bayer P.E."/>
            <person name="Keeble-Gagnere G."/>
            <person name="Wang J."/>
            <person name="Hirakawa H."/>
            <person name="Shirasawa K."/>
            <person name="Vercoe P."/>
            <person name="Stefanova K."/>
            <person name="Durmic Z."/>
            <person name="Nichols P."/>
            <person name="Revell C."/>
            <person name="Isobe S.N."/>
            <person name="Edwards D."/>
            <person name="Erskine W."/>
        </authorList>
    </citation>
    <scope>NUCLEOTIDE SEQUENCE [LARGE SCALE GENOMIC DNA]</scope>
    <source>
        <strain evidence="4">cv. Daliak</strain>
    </source>
</reference>
<dbReference type="CDD" id="cd06222">
    <property type="entry name" value="RNase_H_like"/>
    <property type="match status" value="1"/>
</dbReference>